<dbReference type="GO" id="GO:0036374">
    <property type="term" value="F:glutathione hydrolase activity"/>
    <property type="evidence" value="ECO:0007669"/>
    <property type="project" value="UniProtKB-UniRule"/>
</dbReference>
<dbReference type="InterPro" id="IPR029055">
    <property type="entry name" value="Ntn_hydrolases_N"/>
</dbReference>
<dbReference type="Gene3D" id="3.60.20.40">
    <property type="match status" value="1"/>
</dbReference>
<feature type="chain" id="PRO_5026120005" description="Glutathione hydrolase" evidence="4">
    <location>
        <begin position="21"/>
        <end position="593"/>
    </location>
</feature>
<keyword evidence="6" id="KW-1185">Reference proteome</keyword>
<dbReference type="GO" id="GO:0103068">
    <property type="term" value="F:leukotriene C4 gamma-glutamyl transferase activity"/>
    <property type="evidence" value="ECO:0007669"/>
    <property type="project" value="UniProtKB-EC"/>
</dbReference>
<feature type="signal peptide" evidence="4">
    <location>
        <begin position="1"/>
        <end position="20"/>
    </location>
</feature>
<dbReference type="InterPro" id="IPR043138">
    <property type="entry name" value="GGT_lsub"/>
</dbReference>
<dbReference type="PANTHER" id="PTHR11686:SF62">
    <property type="entry name" value="GLUTATHIONE HYDROLASE"/>
    <property type="match status" value="1"/>
</dbReference>
<evidence type="ECO:0000313" key="5">
    <source>
        <dbReference type="EMBL" id="QIX00028.1"/>
    </source>
</evidence>
<feature type="binding site" evidence="2">
    <location>
        <position position="494"/>
    </location>
    <ligand>
        <name>L-glutamate</name>
        <dbReference type="ChEBI" id="CHEBI:29985"/>
    </ligand>
</feature>
<dbReference type="AlphaFoldDB" id="A0A6H0XZK5"/>
<feature type="binding site" evidence="2">
    <location>
        <begin position="419"/>
        <end position="421"/>
    </location>
    <ligand>
        <name>L-glutamate</name>
        <dbReference type="ChEBI" id="CHEBI:29985"/>
    </ligand>
</feature>
<evidence type="ECO:0000256" key="1">
    <source>
        <dbReference type="PIRSR" id="PIRSR600101-1"/>
    </source>
</evidence>
<dbReference type="InterPro" id="IPR000101">
    <property type="entry name" value="GGT_peptidase"/>
</dbReference>
<dbReference type="EC" id="2.3.2.2" evidence="3"/>
<comment type="catalytic activity">
    <reaction evidence="3">
        <text>an N-terminal (5-L-glutamyl)-[peptide] + an alpha-amino acid = 5-L-glutamyl amino acid + an N-terminal L-alpha-aminoacyl-[peptide]</text>
        <dbReference type="Rhea" id="RHEA:23904"/>
        <dbReference type="Rhea" id="RHEA-COMP:9780"/>
        <dbReference type="Rhea" id="RHEA-COMP:9795"/>
        <dbReference type="ChEBI" id="CHEBI:77644"/>
        <dbReference type="ChEBI" id="CHEBI:78597"/>
        <dbReference type="ChEBI" id="CHEBI:78599"/>
        <dbReference type="ChEBI" id="CHEBI:78608"/>
        <dbReference type="EC" id="2.3.2.2"/>
    </reaction>
</comment>
<dbReference type="GO" id="GO:0005886">
    <property type="term" value="C:plasma membrane"/>
    <property type="evidence" value="ECO:0007669"/>
    <property type="project" value="TreeGrafter"/>
</dbReference>
<proteinExistence type="predicted"/>
<dbReference type="EC" id="3.4.19.13" evidence="3"/>
<dbReference type="Pfam" id="PF01019">
    <property type="entry name" value="G_glu_transpept"/>
    <property type="match status" value="1"/>
</dbReference>
<keyword evidence="3" id="KW-0378">Hydrolase</keyword>
<dbReference type="Gene3D" id="1.10.246.130">
    <property type="match status" value="1"/>
</dbReference>
<evidence type="ECO:0000256" key="3">
    <source>
        <dbReference type="RuleBase" id="RU368068"/>
    </source>
</evidence>
<keyword evidence="3" id="KW-0012">Acyltransferase</keyword>
<evidence type="ECO:0000313" key="6">
    <source>
        <dbReference type="Proteomes" id="UP000503462"/>
    </source>
</evidence>
<dbReference type="Proteomes" id="UP000503462">
    <property type="component" value="Chromosome 4"/>
</dbReference>
<comment type="catalytic activity">
    <reaction evidence="3">
        <text>glutathione + H2O = L-cysteinylglycine + L-glutamate</text>
        <dbReference type="Rhea" id="RHEA:28807"/>
        <dbReference type="ChEBI" id="CHEBI:15377"/>
        <dbReference type="ChEBI" id="CHEBI:29985"/>
        <dbReference type="ChEBI" id="CHEBI:57925"/>
        <dbReference type="ChEBI" id="CHEBI:61694"/>
        <dbReference type="EC" id="3.4.19.13"/>
    </reaction>
</comment>
<dbReference type="FunFam" id="3.60.20.40:FF:000008">
    <property type="entry name" value="Gamma-glutamyltranspeptidase (Eurofung)"/>
    <property type="match status" value="1"/>
</dbReference>
<sequence length="593" mass="64056">MRSWARYSLVGLLFLQTSRALPSAFGALAWLWQDQYGTGPHNEISMTSGPPVDEPLSSGAVASESAVCSQIGIDILKQGGNAADSMVATTLCVGVIASYHSGIGGGGFMLVRDEEGCYEFIDFRETAPAAATTNMFKNDVNASIYGGLASGVPGEISGLAYLHKHYGRLAWKDVVSPAVKIAHNGFVVTQDLLRFMNAAIKERGHNFFVEDRNWAIDFAPNGVLPRLGDTISRKRFARTLEKIARLGPKAFYKGKIADSIVKTVSQNGGILTQADLKNYKAVTGKVYNISYRDFRIYGGSAPSSGAVALSVMKIIEGYSDIGQTDSLNISTHRFDEALRFAYGQRSELGDPAFVDGIGEYEEDLFSTATAADIRGKINDYHTQNVSAYDPSGFESLETPGTSGIVTMDGNGLAVSLTTTVNLLFGSQIVDMETGIIMNNEMNDFSIPGISNAFGYIPSPNNYVEPGKRPLSSIVPTIVEHRNGTLYYLIAAAGGSRIITSTLQNVWNVLDRNMTAAQANAEPRLHDQLVPNVVTFEYTYNNDTVAFMKGRKHNITYVAPGQSATQSILRLANGSLVAAAESRQKNSGGFVWEE</sequence>
<keyword evidence="4" id="KW-0732">Signal</keyword>
<dbReference type="InterPro" id="IPR043137">
    <property type="entry name" value="GGT_ssub_C"/>
</dbReference>
<dbReference type="UniPathway" id="UPA00204"/>
<comment type="function">
    <text evidence="3">Cleaves the gamma-glutamyl peptide bond of glutathione and glutathione conjugates.</text>
</comment>
<protein>
    <recommendedName>
        <fullName evidence="3">Glutathione hydrolase</fullName>
        <ecNumber evidence="3">2.3.2.2</ecNumber>
        <ecNumber evidence="3">3.4.19.13</ecNumber>
    </recommendedName>
    <alternativeName>
        <fullName evidence="3">Gamma-glutamyltransferase</fullName>
    </alternativeName>
    <alternativeName>
        <fullName evidence="3">Gamma-glutamyltranspeptidase</fullName>
    </alternativeName>
</protein>
<reference evidence="5 6" key="1">
    <citation type="journal article" date="2016" name="Sci. Rep.">
        <title>Peltaster fructicola genome reveals evolution from an invasive phytopathogen to an ectophytic parasite.</title>
        <authorList>
            <person name="Xu C."/>
            <person name="Chen H."/>
            <person name="Gleason M.L."/>
            <person name="Xu J.R."/>
            <person name="Liu H."/>
            <person name="Zhang R."/>
            <person name="Sun G."/>
        </authorList>
    </citation>
    <scope>NUCLEOTIDE SEQUENCE [LARGE SCALE GENOMIC DNA]</scope>
    <source>
        <strain evidence="5 6">LNHT1506</strain>
    </source>
</reference>
<feature type="binding site" evidence="2">
    <location>
        <position position="124"/>
    </location>
    <ligand>
        <name>L-glutamate</name>
        <dbReference type="ChEBI" id="CHEBI:29985"/>
    </ligand>
</feature>
<comment type="catalytic activity">
    <reaction evidence="3">
        <text>an S-substituted glutathione + H2O = an S-substituted L-cysteinylglycine + L-glutamate</text>
        <dbReference type="Rhea" id="RHEA:59468"/>
        <dbReference type="ChEBI" id="CHEBI:15377"/>
        <dbReference type="ChEBI" id="CHEBI:29985"/>
        <dbReference type="ChEBI" id="CHEBI:90779"/>
        <dbReference type="ChEBI" id="CHEBI:143103"/>
        <dbReference type="EC" id="3.4.19.13"/>
    </reaction>
</comment>
<dbReference type="GO" id="GO:0006751">
    <property type="term" value="P:glutathione catabolic process"/>
    <property type="evidence" value="ECO:0007669"/>
    <property type="project" value="UniProtKB-UniRule"/>
</dbReference>
<dbReference type="EMBL" id="CP051142">
    <property type="protein sequence ID" value="QIX00028.1"/>
    <property type="molecule type" value="Genomic_DNA"/>
</dbReference>
<dbReference type="SUPFAM" id="SSF56235">
    <property type="entry name" value="N-terminal nucleophile aminohydrolases (Ntn hydrolases)"/>
    <property type="match status" value="1"/>
</dbReference>
<feature type="active site" description="Nucleophile" evidence="1">
    <location>
        <position position="401"/>
    </location>
</feature>
<feature type="binding site" evidence="2">
    <location>
        <begin position="471"/>
        <end position="472"/>
    </location>
    <ligand>
        <name>L-glutamate</name>
        <dbReference type="ChEBI" id="CHEBI:29985"/>
    </ligand>
</feature>
<organism evidence="5 6">
    <name type="scientific">Peltaster fructicola</name>
    <dbReference type="NCBI Taxonomy" id="286661"/>
    <lineage>
        <taxon>Eukaryota</taxon>
        <taxon>Fungi</taxon>
        <taxon>Dikarya</taxon>
        <taxon>Ascomycota</taxon>
        <taxon>Pezizomycotina</taxon>
        <taxon>Dothideomycetes</taxon>
        <taxon>Dothideomycetes incertae sedis</taxon>
        <taxon>Peltaster</taxon>
    </lineage>
</organism>
<comment type="pathway">
    <text evidence="3">Sulfur metabolism; glutathione metabolism.</text>
</comment>
<name>A0A6H0XZK5_9PEZI</name>
<dbReference type="NCBIfam" id="TIGR00066">
    <property type="entry name" value="g_glut_trans"/>
    <property type="match status" value="1"/>
</dbReference>
<accession>A0A6H0XZK5</accession>
<gene>
    <name evidence="5" type="ORF">AMS68_005545</name>
</gene>
<evidence type="ECO:0000256" key="2">
    <source>
        <dbReference type="PIRSR" id="PIRSR600101-2"/>
    </source>
</evidence>
<dbReference type="FunFam" id="1.10.246.130:FF:000001">
    <property type="entry name" value="Gamma-glutamyltransferase 5 isoform 1"/>
    <property type="match status" value="1"/>
</dbReference>
<feature type="binding site" evidence="2">
    <location>
        <position position="443"/>
    </location>
    <ligand>
        <name>L-glutamate</name>
        <dbReference type="ChEBI" id="CHEBI:29985"/>
    </ligand>
</feature>
<evidence type="ECO:0000256" key="4">
    <source>
        <dbReference type="SAM" id="SignalP"/>
    </source>
</evidence>
<dbReference type="PRINTS" id="PR01210">
    <property type="entry name" value="GGTRANSPTASE"/>
</dbReference>
<dbReference type="OrthoDB" id="1081007at2759"/>
<keyword evidence="3" id="KW-0808">Transferase</keyword>
<dbReference type="PANTHER" id="PTHR11686">
    <property type="entry name" value="GAMMA GLUTAMYL TRANSPEPTIDASE"/>
    <property type="match status" value="1"/>
</dbReference>